<name>A0A2S1T1V3_9ACTN</name>
<sequence length="111" mass="11939">MSRTRVFRYAHTPVRVRVRGGEPVWFTRDLAAALGVPFPPGPLLPASPNGLLGIATAAQVRTVIERAGSGTPNGLRAWMTDVSAQLTAPAPRQPALAPVRRSRPARDYGHH</sequence>
<reference evidence="2 3" key="1">
    <citation type="submission" date="2018-05" db="EMBL/GenBank/DDBJ databases">
        <title>Complete genome sequence of sponge-derived Streptomyces sp. HNM0039.</title>
        <authorList>
            <person name="Huang X."/>
            <person name="Zhou S."/>
        </authorList>
    </citation>
    <scope>NUCLEOTIDE SEQUENCE [LARGE SCALE GENOMIC DNA]</scope>
    <source>
        <strain evidence="2 3">HNM0039</strain>
    </source>
</reference>
<accession>A0A2S1T1V3</accession>
<keyword evidence="3" id="KW-1185">Reference proteome</keyword>
<proteinExistence type="predicted"/>
<dbReference type="Proteomes" id="UP000244900">
    <property type="component" value="Chromosome"/>
</dbReference>
<dbReference type="AlphaFoldDB" id="A0A2S1T1V3"/>
<evidence type="ECO:0000313" key="3">
    <source>
        <dbReference type="Proteomes" id="UP000244900"/>
    </source>
</evidence>
<dbReference type="EMBL" id="CP029188">
    <property type="protein sequence ID" value="AWI32630.1"/>
    <property type="molecule type" value="Genomic_DNA"/>
</dbReference>
<evidence type="ECO:0000313" key="2">
    <source>
        <dbReference type="EMBL" id="AWI32630.1"/>
    </source>
</evidence>
<dbReference type="RefSeq" id="WP_108908498.1">
    <property type="nucleotide sequence ID" value="NZ_CP029188.1"/>
</dbReference>
<evidence type="ECO:0008006" key="4">
    <source>
        <dbReference type="Google" id="ProtNLM"/>
    </source>
</evidence>
<dbReference type="OrthoDB" id="9943089at2"/>
<gene>
    <name evidence="2" type="ORF">DDW44_30390</name>
</gene>
<feature type="region of interest" description="Disordered" evidence="1">
    <location>
        <begin position="87"/>
        <end position="111"/>
    </location>
</feature>
<evidence type="ECO:0000256" key="1">
    <source>
        <dbReference type="SAM" id="MobiDB-lite"/>
    </source>
</evidence>
<protein>
    <recommendedName>
        <fullName evidence="4">Bro-N domain-containing protein</fullName>
    </recommendedName>
</protein>
<dbReference type="KEGG" id="stir:DDW44_30390"/>
<organism evidence="2 3">
    <name type="scientific">Streptomyces tirandamycinicus</name>
    <dbReference type="NCBI Taxonomy" id="2174846"/>
    <lineage>
        <taxon>Bacteria</taxon>
        <taxon>Bacillati</taxon>
        <taxon>Actinomycetota</taxon>
        <taxon>Actinomycetes</taxon>
        <taxon>Kitasatosporales</taxon>
        <taxon>Streptomycetaceae</taxon>
        <taxon>Streptomyces</taxon>
    </lineage>
</organism>